<gene>
    <name evidence="2" type="ORF">GCM10007874_09120</name>
</gene>
<dbReference type="InterPro" id="IPR007251">
    <property type="entry name" value="Iron_permease_Fet4"/>
</dbReference>
<sequence>MMKQIDALIHWFAATLATSLGFLGIMLTLLLGFLIGIISRFGESWSLLFNMYLSVVAIVIAATILVAQKRDTNAIQAKLNHLILSGDSHNQLVGIEKSTIEEIEDIRDQQHADRDT</sequence>
<dbReference type="EMBL" id="BSPC01000007">
    <property type="protein sequence ID" value="GLS17896.1"/>
    <property type="molecule type" value="Genomic_DNA"/>
</dbReference>
<keyword evidence="3" id="KW-1185">Reference proteome</keyword>
<organism evidence="2 3">
    <name type="scientific">Labrys miyagiensis</name>
    <dbReference type="NCBI Taxonomy" id="346912"/>
    <lineage>
        <taxon>Bacteria</taxon>
        <taxon>Pseudomonadati</taxon>
        <taxon>Pseudomonadota</taxon>
        <taxon>Alphaproteobacteria</taxon>
        <taxon>Hyphomicrobiales</taxon>
        <taxon>Xanthobacteraceae</taxon>
        <taxon>Labrys</taxon>
    </lineage>
</organism>
<keyword evidence="1" id="KW-0472">Membrane</keyword>
<reference evidence="3" key="1">
    <citation type="journal article" date="2019" name="Int. J. Syst. Evol. Microbiol.">
        <title>The Global Catalogue of Microorganisms (GCM) 10K type strain sequencing project: providing services to taxonomists for standard genome sequencing and annotation.</title>
        <authorList>
            <consortium name="The Broad Institute Genomics Platform"/>
            <consortium name="The Broad Institute Genome Sequencing Center for Infectious Disease"/>
            <person name="Wu L."/>
            <person name="Ma J."/>
        </authorList>
    </citation>
    <scope>NUCLEOTIDE SEQUENCE [LARGE SCALE GENOMIC DNA]</scope>
    <source>
        <strain evidence="3">NBRC 101365</strain>
    </source>
</reference>
<dbReference type="RefSeq" id="WP_284310730.1">
    <property type="nucleotide sequence ID" value="NZ_BSPC01000007.1"/>
</dbReference>
<feature type="transmembrane region" description="Helical" evidence="1">
    <location>
        <begin position="44"/>
        <end position="67"/>
    </location>
</feature>
<name>A0ABQ6CCB6_9HYPH</name>
<proteinExistence type="predicted"/>
<keyword evidence="1" id="KW-1133">Transmembrane helix</keyword>
<protein>
    <recommendedName>
        <fullName evidence="4">Low affinity Fe/Cu permease</fullName>
    </recommendedName>
</protein>
<accession>A0ABQ6CCB6</accession>
<keyword evidence="1" id="KW-0812">Transmembrane</keyword>
<evidence type="ECO:0000256" key="1">
    <source>
        <dbReference type="SAM" id="Phobius"/>
    </source>
</evidence>
<dbReference type="Proteomes" id="UP001156882">
    <property type="component" value="Unassembled WGS sequence"/>
</dbReference>
<feature type="transmembrane region" description="Helical" evidence="1">
    <location>
        <begin position="12"/>
        <end position="38"/>
    </location>
</feature>
<evidence type="ECO:0000313" key="3">
    <source>
        <dbReference type="Proteomes" id="UP001156882"/>
    </source>
</evidence>
<dbReference type="Pfam" id="PF04120">
    <property type="entry name" value="Iron_permease"/>
    <property type="match status" value="1"/>
</dbReference>
<evidence type="ECO:0000313" key="2">
    <source>
        <dbReference type="EMBL" id="GLS17896.1"/>
    </source>
</evidence>
<comment type="caution">
    <text evidence="2">The sequence shown here is derived from an EMBL/GenBank/DDBJ whole genome shotgun (WGS) entry which is preliminary data.</text>
</comment>
<evidence type="ECO:0008006" key="4">
    <source>
        <dbReference type="Google" id="ProtNLM"/>
    </source>
</evidence>